<evidence type="ECO:0000313" key="2">
    <source>
        <dbReference type="EMBL" id="JAD93127.1"/>
    </source>
</evidence>
<feature type="compositionally biased region" description="Low complexity" evidence="1">
    <location>
        <begin position="11"/>
        <end position="26"/>
    </location>
</feature>
<sequence length="26" mass="2690">MAPPAPASRWSGRASSVPPSRSSRPP</sequence>
<dbReference type="EMBL" id="GBRH01204768">
    <property type="protein sequence ID" value="JAD93127.1"/>
    <property type="molecule type" value="Transcribed_RNA"/>
</dbReference>
<accession>A0A0A9EAY4</accession>
<dbReference type="AlphaFoldDB" id="A0A0A9EAY4"/>
<organism evidence="2">
    <name type="scientific">Arundo donax</name>
    <name type="common">Giant reed</name>
    <name type="synonym">Donax arundinaceus</name>
    <dbReference type="NCBI Taxonomy" id="35708"/>
    <lineage>
        <taxon>Eukaryota</taxon>
        <taxon>Viridiplantae</taxon>
        <taxon>Streptophyta</taxon>
        <taxon>Embryophyta</taxon>
        <taxon>Tracheophyta</taxon>
        <taxon>Spermatophyta</taxon>
        <taxon>Magnoliopsida</taxon>
        <taxon>Liliopsida</taxon>
        <taxon>Poales</taxon>
        <taxon>Poaceae</taxon>
        <taxon>PACMAD clade</taxon>
        <taxon>Arundinoideae</taxon>
        <taxon>Arundineae</taxon>
        <taxon>Arundo</taxon>
    </lineage>
</organism>
<evidence type="ECO:0000256" key="1">
    <source>
        <dbReference type="SAM" id="MobiDB-lite"/>
    </source>
</evidence>
<reference evidence="2" key="2">
    <citation type="journal article" date="2015" name="Data Brief">
        <title>Shoot transcriptome of the giant reed, Arundo donax.</title>
        <authorList>
            <person name="Barrero R.A."/>
            <person name="Guerrero F.D."/>
            <person name="Moolhuijzen P."/>
            <person name="Goolsby J.A."/>
            <person name="Tidwell J."/>
            <person name="Bellgard S.E."/>
            <person name="Bellgard M.I."/>
        </authorList>
    </citation>
    <scope>NUCLEOTIDE SEQUENCE</scope>
    <source>
        <tissue evidence="2">Shoot tissue taken approximately 20 cm above the soil surface</tissue>
    </source>
</reference>
<reference evidence="2" key="1">
    <citation type="submission" date="2014-09" db="EMBL/GenBank/DDBJ databases">
        <authorList>
            <person name="Magalhaes I.L.F."/>
            <person name="Oliveira U."/>
            <person name="Santos F.R."/>
            <person name="Vidigal T.H.D.A."/>
            <person name="Brescovit A.D."/>
            <person name="Santos A.J."/>
        </authorList>
    </citation>
    <scope>NUCLEOTIDE SEQUENCE</scope>
    <source>
        <tissue evidence="2">Shoot tissue taken approximately 20 cm above the soil surface</tissue>
    </source>
</reference>
<protein>
    <submittedName>
        <fullName evidence="2">Uncharacterized protein</fullName>
    </submittedName>
</protein>
<feature type="region of interest" description="Disordered" evidence="1">
    <location>
        <begin position="1"/>
        <end position="26"/>
    </location>
</feature>
<name>A0A0A9EAY4_ARUDO</name>
<proteinExistence type="predicted"/>